<reference evidence="2" key="1">
    <citation type="submission" date="2023-10" db="EMBL/GenBank/DDBJ databases">
        <authorList>
            <person name="Hackl T."/>
        </authorList>
    </citation>
    <scope>NUCLEOTIDE SEQUENCE</scope>
</reference>
<evidence type="ECO:0000313" key="2">
    <source>
        <dbReference type="EMBL" id="CAJ2507628.1"/>
    </source>
</evidence>
<dbReference type="AlphaFoldDB" id="A0AAI8VH21"/>
<name>A0AAI8VH21_9PEZI</name>
<dbReference type="Proteomes" id="UP001295740">
    <property type="component" value="Unassembled WGS sequence"/>
</dbReference>
<dbReference type="EMBL" id="CAUWAG010000010">
    <property type="protein sequence ID" value="CAJ2507628.1"/>
    <property type="molecule type" value="Genomic_DNA"/>
</dbReference>
<proteinExistence type="predicted"/>
<comment type="caution">
    <text evidence="2">The sequence shown here is derived from an EMBL/GenBank/DDBJ whole genome shotgun (WGS) entry which is preliminary data.</text>
</comment>
<evidence type="ECO:0000256" key="1">
    <source>
        <dbReference type="SAM" id="MobiDB-lite"/>
    </source>
</evidence>
<evidence type="ECO:0000313" key="3">
    <source>
        <dbReference type="Proteomes" id="UP001295740"/>
    </source>
</evidence>
<protein>
    <submittedName>
        <fullName evidence="2">Uu.00g088140.m01.CDS01</fullName>
    </submittedName>
</protein>
<sequence>MSEYSDSTFESFDSTSEDSDSDSASQYSDPDPTPGSESKHIYLFELRHLSCQPRPALWERSDCAQVKSANLSACFEYHNPQYESRDDRAPSIDEVVRHLAAEHYSYHHPGTPYNALWIVRSRIC</sequence>
<feature type="region of interest" description="Disordered" evidence="1">
    <location>
        <begin position="1"/>
        <end position="38"/>
    </location>
</feature>
<accession>A0AAI8VH21</accession>
<organism evidence="2 3">
    <name type="scientific">Anthostomella pinea</name>
    <dbReference type="NCBI Taxonomy" id="933095"/>
    <lineage>
        <taxon>Eukaryota</taxon>
        <taxon>Fungi</taxon>
        <taxon>Dikarya</taxon>
        <taxon>Ascomycota</taxon>
        <taxon>Pezizomycotina</taxon>
        <taxon>Sordariomycetes</taxon>
        <taxon>Xylariomycetidae</taxon>
        <taxon>Xylariales</taxon>
        <taxon>Xylariaceae</taxon>
        <taxon>Anthostomella</taxon>
    </lineage>
</organism>
<gene>
    <name evidence="2" type="ORF">KHLLAP_LOCUS8096</name>
</gene>
<keyword evidence="3" id="KW-1185">Reference proteome</keyword>
<feature type="compositionally biased region" description="Low complexity" evidence="1">
    <location>
        <begin position="1"/>
        <end position="14"/>
    </location>
</feature>